<dbReference type="Proteomes" id="UP000004394">
    <property type="component" value="Unassembled WGS sequence"/>
</dbReference>
<evidence type="ECO:0000313" key="2">
    <source>
        <dbReference type="Proteomes" id="UP000004394"/>
    </source>
</evidence>
<dbReference type="AlphaFoldDB" id="E0NRU2"/>
<sequence length="93" mass="11164">DMKRCKEFEISLHKIYTLFIYRICYTQLNHGGKGKVNSANSQTFRFLFVIVLPLFDAQKFETLSFQSRKVTDDKSVFVPRTDGIHTWYRWHRL</sequence>
<keyword evidence="2" id="KW-1185">Reference proteome</keyword>
<protein>
    <submittedName>
        <fullName evidence="1">Uncharacterized protein</fullName>
    </submittedName>
</protein>
<evidence type="ECO:0000313" key="1">
    <source>
        <dbReference type="EMBL" id="EFM02126.1"/>
    </source>
</evidence>
<gene>
    <name evidence="1" type="ORF">HMPREF0658_0893</name>
</gene>
<dbReference type="BioCyc" id="PMAR862515-HMP:GMOO-908-MONOMER"/>
<dbReference type="RefSeq" id="WP_006948774.1">
    <property type="nucleotide sequence ID" value="NZ_GL397214.1"/>
</dbReference>
<organism evidence="1 2">
    <name type="scientific">Hoylesella marshii DSM 16973 = JCM 13450</name>
    <dbReference type="NCBI Taxonomy" id="862515"/>
    <lineage>
        <taxon>Bacteria</taxon>
        <taxon>Pseudomonadati</taxon>
        <taxon>Bacteroidota</taxon>
        <taxon>Bacteroidia</taxon>
        <taxon>Bacteroidales</taxon>
        <taxon>Prevotellaceae</taxon>
        <taxon>Hoylesella</taxon>
    </lineage>
</organism>
<comment type="caution">
    <text evidence="1">The sequence shown here is derived from an EMBL/GenBank/DDBJ whole genome shotgun (WGS) entry which is preliminary data.</text>
</comment>
<dbReference type="HOGENOM" id="CLU_2404688_0_0_10"/>
<proteinExistence type="predicted"/>
<name>E0NRU2_9BACT</name>
<reference evidence="1" key="1">
    <citation type="submission" date="2010-07" db="EMBL/GenBank/DDBJ databases">
        <authorList>
            <person name="Muzny D."/>
            <person name="Qin X."/>
            <person name="Deng J."/>
            <person name="Jiang H."/>
            <person name="Liu Y."/>
            <person name="Qu J."/>
            <person name="Song X.-Z."/>
            <person name="Zhang L."/>
            <person name="Thornton R."/>
            <person name="Coyle M."/>
            <person name="Francisco L."/>
            <person name="Jackson L."/>
            <person name="Javaid M."/>
            <person name="Korchina V."/>
            <person name="Kovar C."/>
            <person name="Mata R."/>
            <person name="Mathew T."/>
            <person name="Ngo R."/>
            <person name="Nguyen L."/>
            <person name="Nguyen N."/>
            <person name="Okwuonu G."/>
            <person name="Ongeri F."/>
            <person name="Pham C."/>
            <person name="Simmons D."/>
            <person name="Wilczek-Boney K."/>
            <person name="Hale W."/>
            <person name="Jakkamsetti A."/>
            <person name="Pham P."/>
            <person name="Ruth R."/>
            <person name="San Lucas F."/>
            <person name="Warren J."/>
            <person name="Zhang J."/>
            <person name="Zhao Z."/>
            <person name="Zhou C."/>
            <person name="Zhu D."/>
            <person name="Lee S."/>
            <person name="Bess C."/>
            <person name="Blankenburg K."/>
            <person name="Forbes L."/>
            <person name="Fu Q."/>
            <person name="Gubbala S."/>
            <person name="Hirani K."/>
            <person name="Jayaseelan J.C."/>
            <person name="Lara F."/>
            <person name="Munidasa M."/>
            <person name="Palculict T."/>
            <person name="Patil S."/>
            <person name="Pu L.-L."/>
            <person name="Saada N."/>
            <person name="Tang L."/>
            <person name="Weissenberger G."/>
            <person name="Zhu Y."/>
            <person name="Hemphill L."/>
            <person name="Shang Y."/>
            <person name="Youmans B."/>
            <person name="Ayvaz T."/>
            <person name="Ross M."/>
            <person name="Santibanez J."/>
            <person name="Aqrawi P."/>
            <person name="Gross S."/>
            <person name="Joshi V."/>
            <person name="Fowler G."/>
            <person name="Nazareth L."/>
            <person name="Reid J."/>
            <person name="Worley K."/>
            <person name="Petrosino J."/>
            <person name="Highlander S."/>
            <person name="Gibbs R."/>
        </authorList>
    </citation>
    <scope>NUCLEOTIDE SEQUENCE [LARGE SCALE GENOMIC DNA]</scope>
    <source>
        <strain evidence="1">DSM 16973</strain>
    </source>
</reference>
<feature type="non-terminal residue" evidence="1">
    <location>
        <position position="1"/>
    </location>
</feature>
<dbReference type="EMBL" id="AEEI01000028">
    <property type="protein sequence ID" value="EFM02126.1"/>
    <property type="molecule type" value="Genomic_DNA"/>
</dbReference>
<accession>E0NRU2</accession>